<organism evidence="10 11">
    <name type="scientific">Cardiocondyla obscurior</name>
    <dbReference type="NCBI Taxonomy" id="286306"/>
    <lineage>
        <taxon>Eukaryota</taxon>
        <taxon>Metazoa</taxon>
        <taxon>Ecdysozoa</taxon>
        <taxon>Arthropoda</taxon>
        <taxon>Hexapoda</taxon>
        <taxon>Insecta</taxon>
        <taxon>Pterygota</taxon>
        <taxon>Neoptera</taxon>
        <taxon>Endopterygota</taxon>
        <taxon>Hymenoptera</taxon>
        <taxon>Apocrita</taxon>
        <taxon>Aculeata</taxon>
        <taxon>Formicoidea</taxon>
        <taxon>Formicidae</taxon>
        <taxon>Myrmicinae</taxon>
        <taxon>Cardiocondyla</taxon>
    </lineage>
</organism>
<dbReference type="SMART" id="SM00129">
    <property type="entry name" value="KISc"/>
    <property type="match status" value="1"/>
</dbReference>
<dbReference type="PANTHER" id="PTHR47969">
    <property type="entry name" value="CHROMOSOME-ASSOCIATED KINESIN KIF4A-RELATED"/>
    <property type="match status" value="1"/>
</dbReference>
<dbReference type="PROSITE" id="PS00411">
    <property type="entry name" value="KINESIN_MOTOR_1"/>
    <property type="match status" value="1"/>
</dbReference>
<keyword evidence="11" id="KW-1185">Reference proteome</keyword>
<dbReference type="AlphaFoldDB" id="A0AAW2EZK6"/>
<dbReference type="SUPFAM" id="SSF52540">
    <property type="entry name" value="P-loop containing nucleoside triphosphate hydrolases"/>
    <property type="match status" value="1"/>
</dbReference>
<keyword evidence="6" id="KW-0493">Microtubule</keyword>
<dbReference type="GO" id="GO:0007018">
    <property type="term" value="P:microtubule-based movement"/>
    <property type="evidence" value="ECO:0007669"/>
    <property type="project" value="InterPro"/>
</dbReference>
<evidence type="ECO:0000256" key="4">
    <source>
        <dbReference type="ARBA" id="ARBA00023212"/>
    </source>
</evidence>
<evidence type="ECO:0000256" key="1">
    <source>
        <dbReference type="ARBA" id="ARBA00004245"/>
    </source>
</evidence>
<dbReference type="GO" id="GO:0008017">
    <property type="term" value="F:microtubule binding"/>
    <property type="evidence" value="ECO:0007669"/>
    <property type="project" value="InterPro"/>
</dbReference>
<feature type="domain" description="Kinesin motor" evidence="9">
    <location>
        <begin position="4"/>
        <end position="327"/>
    </location>
</feature>
<comment type="subcellular location">
    <subcellularLocation>
        <location evidence="1">Cytoplasm</location>
        <location evidence="1">Cytoskeleton</location>
    </subcellularLocation>
</comment>
<feature type="region of interest" description="Disordered" evidence="8">
    <location>
        <begin position="620"/>
        <end position="656"/>
    </location>
</feature>
<dbReference type="GO" id="GO:0005524">
    <property type="term" value="F:ATP binding"/>
    <property type="evidence" value="ECO:0007669"/>
    <property type="project" value="UniProtKB-UniRule"/>
</dbReference>
<dbReference type="InterPro" id="IPR027640">
    <property type="entry name" value="Kinesin-like_fam"/>
</dbReference>
<comment type="similarity">
    <text evidence="5 6">Belongs to the TRAFAC class myosin-kinesin ATPase superfamily. Kinesin family.</text>
</comment>
<evidence type="ECO:0000256" key="5">
    <source>
        <dbReference type="PROSITE-ProRule" id="PRU00283"/>
    </source>
</evidence>
<sequence>MSESVKVAVRCRPISSKELQQGCQNVVTIDPLTKSCTLENTINGNGKVYQFDAAFGPSATTESVYEDVGSVIVEAVLEGYNGTVFAYGQTGCGKSFTMRGFIERALEHLFEATSTASSETRYLALLSYLEIYNERLRDLLQDDTGETLTLKEDPTKGTYVAGGLREVTVKDATECTALVHQGDQRRAAAATKMNAASSRSHAVLTLSLEAIAINEDDKRGNAIRRGRLHLVDLAGSERQTRTGATGDRLKEAASINLSLSALGNVISALAAGNGRHVPYRDSKLTRLLRDSLGGNARTLMIACVSPSDIDAEETLSTLRYAARARCIKNKPIVNEDPKDALLRQYQLELQRLRKLLDSNDPLNVGPDFQNCVDEEREDLREKQYSEEVERLRKECESSNLSAQKLKEELEALKFRYESGLNMMSITDKIESPNQECEEINELDKERMERRRKKREAALQDVLRRLEKLTIGGEEIGNAELKKRREKRRKKLEVLAGALEANDANGSVFQVYGQLRSTEDALKKMAKRVKQLEAEAADLQASWDAERRDLLRRELLTSQLCDLMIPYLRPGCPFRDIAAVRAAATWCDELGRWRLPDVSPHIPLPPAAPAARADILNLTDIPSKADHNNNSNNSSNDENDGGQNNDSDEDIRRDTKQNKGWNVVNTYFRRSRVDTLLAHAREAKTFEPGNRLSKSGGSEDLGPIAGSSGYLQLNALNLQSSAPMIGENSYSPNQHRSTIRGGWVYDEQSNRPTYNSFNNTTKKPPPRILKALPTYPRDGMPFKSPIRVKEMELKEISERELPSKLLNSNNTFTRHHPFHVEHACSPTY</sequence>
<dbReference type="InterPro" id="IPR019821">
    <property type="entry name" value="Kinesin_motor_CS"/>
</dbReference>
<feature type="compositionally biased region" description="Low complexity" evidence="8">
    <location>
        <begin position="627"/>
        <end position="644"/>
    </location>
</feature>
<evidence type="ECO:0000256" key="2">
    <source>
        <dbReference type="ARBA" id="ARBA00022741"/>
    </source>
</evidence>
<dbReference type="InterPro" id="IPR001752">
    <property type="entry name" value="Kinesin_motor_dom"/>
</dbReference>
<evidence type="ECO:0000259" key="9">
    <source>
        <dbReference type="PROSITE" id="PS50067"/>
    </source>
</evidence>
<dbReference type="Pfam" id="PF00225">
    <property type="entry name" value="Kinesin"/>
    <property type="match status" value="1"/>
</dbReference>
<dbReference type="PRINTS" id="PR00380">
    <property type="entry name" value="KINESINHEAVY"/>
</dbReference>
<dbReference type="PROSITE" id="PS50067">
    <property type="entry name" value="KINESIN_MOTOR_2"/>
    <property type="match status" value="1"/>
</dbReference>
<dbReference type="GO" id="GO:0003777">
    <property type="term" value="F:microtubule motor activity"/>
    <property type="evidence" value="ECO:0007669"/>
    <property type="project" value="InterPro"/>
</dbReference>
<dbReference type="InterPro" id="IPR027417">
    <property type="entry name" value="P-loop_NTPase"/>
</dbReference>
<evidence type="ECO:0000256" key="6">
    <source>
        <dbReference type="RuleBase" id="RU000394"/>
    </source>
</evidence>
<keyword evidence="3 5" id="KW-0067">ATP-binding</keyword>
<feature type="coiled-coil region" evidence="7">
    <location>
        <begin position="374"/>
        <end position="415"/>
    </location>
</feature>
<dbReference type="GO" id="GO:0005874">
    <property type="term" value="C:microtubule"/>
    <property type="evidence" value="ECO:0007669"/>
    <property type="project" value="UniProtKB-KW"/>
</dbReference>
<keyword evidence="5 6" id="KW-0505">Motor protein</keyword>
<evidence type="ECO:0000256" key="8">
    <source>
        <dbReference type="SAM" id="MobiDB-lite"/>
    </source>
</evidence>
<evidence type="ECO:0000256" key="3">
    <source>
        <dbReference type="ARBA" id="ARBA00022840"/>
    </source>
</evidence>
<proteinExistence type="inferred from homology"/>
<keyword evidence="4" id="KW-0206">Cytoskeleton</keyword>
<accession>A0AAW2EZK6</accession>
<dbReference type="FunFam" id="3.40.850.10:FF:000082">
    <property type="entry name" value="OSM3-like kinesin"/>
    <property type="match status" value="1"/>
</dbReference>
<dbReference type="EMBL" id="JADYXP020000016">
    <property type="protein sequence ID" value="KAL0108325.1"/>
    <property type="molecule type" value="Genomic_DNA"/>
</dbReference>
<dbReference type="Gene3D" id="3.40.850.10">
    <property type="entry name" value="Kinesin motor domain"/>
    <property type="match status" value="1"/>
</dbReference>
<keyword evidence="4" id="KW-0963">Cytoplasm</keyword>
<name>A0AAW2EZK6_9HYME</name>
<keyword evidence="2 5" id="KW-0547">Nucleotide-binding</keyword>
<keyword evidence="7" id="KW-0175">Coiled coil</keyword>
<evidence type="ECO:0000313" key="11">
    <source>
        <dbReference type="Proteomes" id="UP001430953"/>
    </source>
</evidence>
<evidence type="ECO:0000313" key="10">
    <source>
        <dbReference type="EMBL" id="KAL0108325.1"/>
    </source>
</evidence>
<feature type="coiled-coil region" evidence="7">
    <location>
        <begin position="514"/>
        <end position="548"/>
    </location>
</feature>
<dbReference type="Proteomes" id="UP001430953">
    <property type="component" value="Unassembled WGS sequence"/>
</dbReference>
<gene>
    <name evidence="10" type="ORF">PUN28_015097</name>
</gene>
<evidence type="ECO:0000256" key="7">
    <source>
        <dbReference type="SAM" id="Coils"/>
    </source>
</evidence>
<comment type="caution">
    <text evidence="10">The sequence shown here is derived from an EMBL/GenBank/DDBJ whole genome shotgun (WGS) entry which is preliminary data.</text>
</comment>
<protein>
    <recommendedName>
        <fullName evidence="6">Kinesin-like protein</fullName>
    </recommendedName>
</protein>
<dbReference type="InterPro" id="IPR036961">
    <property type="entry name" value="Kinesin_motor_dom_sf"/>
</dbReference>
<feature type="binding site" evidence="5">
    <location>
        <begin position="88"/>
        <end position="95"/>
    </location>
    <ligand>
        <name>ATP</name>
        <dbReference type="ChEBI" id="CHEBI:30616"/>
    </ligand>
</feature>
<reference evidence="10 11" key="1">
    <citation type="submission" date="2023-03" db="EMBL/GenBank/DDBJ databases">
        <title>High recombination rates correlate with genetic variation in Cardiocondyla obscurior ants.</title>
        <authorList>
            <person name="Errbii M."/>
        </authorList>
    </citation>
    <scope>NUCLEOTIDE SEQUENCE [LARGE SCALE GENOMIC DNA]</scope>
    <source>
        <strain evidence="10">Alpha-2009</strain>
        <tissue evidence="10">Whole body</tissue>
    </source>
</reference>